<accession>A0A4R0YEC2</accession>
<feature type="transmembrane region" description="Helical" evidence="1">
    <location>
        <begin position="98"/>
        <end position="118"/>
    </location>
</feature>
<dbReference type="Proteomes" id="UP000291822">
    <property type="component" value="Unassembled WGS sequence"/>
</dbReference>
<keyword evidence="1" id="KW-0472">Membrane</keyword>
<keyword evidence="3" id="KW-1185">Reference proteome</keyword>
<keyword evidence="1" id="KW-0812">Transmembrane</keyword>
<dbReference type="EMBL" id="SJTG01000006">
    <property type="protein sequence ID" value="TCI06377.1"/>
    <property type="molecule type" value="Genomic_DNA"/>
</dbReference>
<gene>
    <name evidence="2" type="ORF">EZM97_33360</name>
</gene>
<keyword evidence="1" id="KW-1133">Transmembrane helix</keyword>
<organism evidence="2 3">
    <name type="scientific">Dyella soli</name>
    <dbReference type="NCBI Taxonomy" id="522319"/>
    <lineage>
        <taxon>Bacteria</taxon>
        <taxon>Pseudomonadati</taxon>
        <taxon>Pseudomonadota</taxon>
        <taxon>Gammaproteobacteria</taxon>
        <taxon>Lysobacterales</taxon>
        <taxon>Rhodanobacteraceae</taxon>
        <taxon>Dyella</taxon>
    </lineage>
</organism>
<feature type="transmembrane region" description="Helical" evidence="1">
    <location>
        <begin position="30"/>
        <end position="49"/>
    </location>
</feature>
<comment type="caution">
    <text evidence="2">The sequence shown here is derived from an EMBL/GenBank/DDBJ whole genome shotgun (WGS) entry which is preliminary data.</text>
</comment>
<evidence type="ECO:0000256" key="1">
    <source>
        <dbReference type="SAM" id="Phobius"/>
    </source>
</evidence>
<feature type="transmembrane region" description="Helical" evidence="1">
    <location>
        <begin position="70"/>
        <end position="92"/>
    </location>
</feature>
<evidence type="ECO:0008006" key="4">
    <source>
        <dbReference type="Google" id="ProtNLM"/>
    </source>
</evidence>
<dbReference type="AlphaFoldDB" id="A0A4R0YEC2"/>
<dbReference type="RefSeq" id="WP_131413039.1">
    <property type="nucleotide sequence ID" value="NZ_SJTG01000006.1"/>
</dbReference>
<protein>
    <recommendedName>
        <fullName evidence="4">Ammonium transporter</fullName>
    </recommendedName>
</protein>
<sequence>MFGLKLAAAMIAGALSLALAHKQGWVDGAQVMRGNNIIIGLALAAFCNLMPKRMNGSPRSVSHATLAQSLGRVGGWCMTLAFLAWTALWAFAPQEVARMGSVAAVGAGVTVMIGYAVWKCATWRAPRSD</sequence>
<name>A0A4R0YEC2_9GAMM</name>
<evidence type="ECO:0000313" key="3">
    <source>
        <dbReference type="Proteomes" id="UP000291822"/>
    </source>
</evidence>
<evidence type="ECO:0000313" key="2">
    <source>
        <dbReference type="EMBL" id="TCI06377.1"/>
    </source>
</evidence>
<proteinExistence type="predicted"/>
<reference evidence="2 3" key="1">
    <citation type="submission" date="2019-02" db="EMBL/GenBank/DDBJ databases">
        <title>Dyella amyloliquefaciens sp. nov., isolated from forest soil.</title>
        <authorList>
            <person name="Gao Z.-H."/>
            <person name="Qiu L.-H."/>
        </authorList>
    </citation>
    <scope>NUCLEOTIDE SEQUENCE [LARGE SCALE GENOMIC DNA]</scope>
    <source>
        <strain evidence="2 3">KACC 12747</strain>
    </source>
</reference>